<dbReference type="PANTHER" id="PTHR28604:SF2">
    <property type="entry name" value="RIKEN CDNA 2610028H24 GENE"/>
    <property type="match status" value="1"/>
</dbReference>
<dbReference type="InterPro" id="IPR027904">
    <property type="entry name" value="DUF4587"/>
</dbReference>
<evidence type="ECO:0000259" key="2">
    <source>
        <dbReference type="Pfam" id="PF15248"/>
    </source>
</evidence>
<sequence length="326" mass="34334">MTCRLAVLLEGEDAPLWLGDKHDQTPVRVISYKPKKKHYPLPPPNKVCCRVCPTRRARLGCPRVPGSPAARPTQRTTLPCMGTAVPAPPPGSVVLPSGAAGPALLLQAQHLLEEVSQAQARTGVNRGGAWGSALPPEVPPAGIYPAISPPPPALEPPRIIQHLAPQPPATIIHQLPQQPLVAQIPPLQAFPTQRSGSIKEDMVEMMLMQNAQMHQIIMQNLMLKALPSGGSQAAPLHPAPQDPQGAPAVHLRAQRQKPPSVHHHHHYAPPAPLQASPAGHSVWPSVVSATALPPAAGFLHHMAGPSLATLSGVASDGILPTQPPGL</sequence>
<dbReference type="AlphaFoldDB" id="A0A673VE68"/>
<dbReference type="PANTHER" id="PTHR28604">
    <property type="match status" value="1"/>
</dbReference>
<accession>A0A673VE68</accession>
<protein>
    <recommendedName>
        <fullName evidence="2">DUF4587 domain-containing protein</fullName>
    </recommendedName>
</protein>
<gene>
    <name evidence="3" type="primary">C5H21orf58</name>
</gene>
<feature type="region of interest" description="Disordered" evidence="1">
    <location>
        <begin position="229"/>
        <end position="275"/>
    </location>
</feature>
<name>A0A673VE68_SURSU</name>
<reference evidence="3" key="2">
    <citation type="submission" date="2025-08" db="UniProtKB">
        <authorList>
            <consortium name="Ensembl"/>
        </authorList>
    </citation>
    <scope>IDENTIFICATION</scope>
</reference>
<evidence type="ECO:0000313" key="3">
    <source>
        <dbReference type="Ensembl" id="ENSSSUP00005035868.1"/>
    </source>
</evidence>
<reference evidence="3" key="3">
    <citation type="submission" date="2025-09" db="UniProtKB">
        <authorList>
            <consortium name="Ensembl"/>
        </authorList>
    </citation>
    <scope>IDENTIFICATION</scope>
</reference>
<keyword evidence="4" id="KW-1185">Reference proteome</keyword>
<evidence type="ECO:0000313" key="4">
    <source>
        <dbReference type="Proteomes" id="UP000472268"/>
    </source>
</evidence>
<dbReference type="InterPro" id="IPR038915">
    <property type="entry name" value="PRR29-like"/>
</dbReference>
<dbReference type="Pfam" id="PF15248">
    <property type="entry name" value="DUF4587"/>
    <property type="match status" value="1"/>
</dbReference>
<dbReference type="Proteomes" id="UP000472268">
    <property type="component" value="Chromosome 5"/>
</dbReference>
<organism evidence="3 4">
    <name type="scientific">Suricata suricatta</name>
    <name type="common">Meerkat</name>
    <dbReference type="NCBI Taxonomy" id="37032"/>
    <lineage>
        <taxon>Eukaryota</taxon>
        <taxon>Metazoa</taxon>
        <taxon>Chordata</taxon>
        <taxon>Craniata</taxon>
        <taxon>Vertebrata</taxon>
        <taxon>Euteleostomi</taxon>
        <taxon>Mammalia</taxon>
        <taxon>Eutheria</taxon>
        <taxon>Laurasiatheria</taxon>
        <taxon>Carnivora</taxon>
        <taxon>Feliformia</taxon>
        <taxon>Herpestidae</taxon>
        <taxon>Suricata</taxon>
    </lineage>
</organism>
<proteinExistence type="predicted"/>
<reference evidence="3 4" key="1">
    <citation type="submission" date="2019-05" db="EMBL/GenBank/DDBJ databases">
        <title>A Chromosome-scale Meerkat (S. suricatta) Genome Assembly.</title>
        <authorList>
            <person name="Dudchenko O."/>
            <person name="Lieberman Aiden E."/>
            <person name="Tung J."/>
            <person name="Barreiro L.B."/>
            <person name="Clutton-Brock T.H."/>
        </authorList>
    </citation>
    <scope>NUCLEOTIDE SEQUENCE [LARGE SCALE GENOMIC DNA]</scope>
</reference>
<evidence type="ECO:0000256" key="1">
    <source>
        <dbReference type="SAM" id="MobiDB-lite"/>
    </source>
</evidence>
<dbReference type="Ensembl" id="ENSSSUT00005040848.1">
    <property type="protein sequence ID" value="ENSSSUP00005035868.1"/>
    <property type="gene ID" value="ENSSSUG00005022963.1"/>
</dbReference>
<feature type="domain" description="DUF4587" evidence="2">
    <location>
        <begin position="194"/>
        <end position="267"/>
    </location>
</feature>
<feature type="compositionally biased region" description="Basic residues" evidence="1">
    <location>
        <begin position="252"/>
        <end position="267"/>
    </location>
</feature>